<proteinExistence type="predicted"/>
<keyword evidence="4" id="KW-1185">Reference proteome</keyword>
<dbReference type="EMBL" id="NOJY02000025">
    <property type="protein sequence ID" value="RDY26495.1"/>
    <property type="molecule type" value="Genomic_DNA"/>
</dbReference>
<feature type="compositionally biased region" description="Polar residues" evidence="1">
    <location>
        <begin position="77"/>
        <end position="99"/>
    </location>
</feature>
<sequence>MKKYNKKLICFLTTFILLFTYIAMLYSSVEIYAQESKSYVVVSNSSGTKPKSGSFKPSKSGNFSTKPKSTILKPDSGSFSTKPNNNSDSNAKKPSSSIKPDSGKFSTTNPNTNDNSNNTNKNSSSGSYKDHGGNRSSRPIFSSRGFYGYSNPFYGMMYGFRTSSWITKLVVIITIIIIVYIVIDFIRNRRR</sequence>
<protein>
    <submittedName>
        <fullName evidence="3">Uncharacterized protein</fullName>
    </submittedName>
</protein>
<evidence type="ECO:0000313" key="3">
    <source>
        <dbReference type="EMBL" id="RDY26495.1"/>
    </source>
</evidence>
<keyword evidence="2" id="KW-0812">Transmembrane</keyword>
<organism evidence="3 4">
    <name type="scientific">Romboutsia weinsteinii</name>
    <dbReference type="NCBI Taxonomy" id="2020949"/>
    <lineage>
        <taxon>Bacteria</taxon>
        <taxon>Bacillati</taxon>
        <taxon>Bacillota</taxon>
        <taxon>Clostridia</taxon>
        <taxon>Peptostreptococcales</taxon>
        <taxon>Peptostreptococcaceae</taxon>
        <taxon>Romboutsia</taxon>
    </lineage>
</organism>
<evidence type="ECO:0000256" key="1">
    <source>
        <dbReference type="SAM" id="MobiDB-lite"/>
    </source>
</evidence>
<keyword evidence="2" id="KW-1133">Transmembrane helix</keyword>
<reference evidence="3 4" key="1">
    <citation type="journal article" date="2017" name="Genome Announc.">
        <title>Draft Genome Sequence of Romboutsia weinsteinii sp. nov. Strain CCRI-19649(T) Isolated from Surface Water.</title>
        <authorList>
            <person name="Maheux A.F."/>
            <person name="Boudreau D.K."/>
            <person name="Berube E."/>
            <person name="Boissinot M."/>
            <person name="Cantin P."/>
            <person name="Raymond F."/>
            <person name="Corbeil J."/>
            <person name="Omar R.F."/>
            <person name="Bergeron M.G."/>
        </authorList>
    </citation>
    <scope>NUCLEOTIDE SEQUENCE [LARGE SCALE GENOMIC DNA]</scope>
    <source>
        <strain evidence="3 4">CCRI-19649</strain>
    </source>
</reference>
<comment type="caution">
    <text evidence="3">The sequence shown here is derived from an EMBL/GenBank/DDBJ whole genome shotgun (WGS) entry which is preliminary data.</text>
</comment>
<dbReference type="Proteomes" id="UP000215694">
    <property type="component" value="Unassembled WGS sequence"/>
</dbReference>
<gene>
    <name evidence="3" type="ORF">CHL78_013070</name>
</gene>
<name>A0A371J1B4_9FIRM</name>
<evidence type="ECO:0000256" key="2">
    <source>
        <dbReference type="SAM" id="Phobius"/>
    </source>
</evidence>
<feature type="compositionally biased region" description="Low complexity" evidence="1">
    <location>
        <begin position="45"/>
        <end position="64"/>
    </location>
</feature>
<accession>A0A371J1B4</accession>
<feature type="transmembrane region" description="Helical" evidence="2">
    <location>
        <begin position="165"/>
        <end position="186"/>
    </location>
</feature>
<keyword evidence="2" id="KW-0472">Membrane</keyword>
<feature type="region of interest" description="Disordered" evidence="1">
    <location>
        <begin position="43"/>
        <end position="136"/>
    </location>
</feature>
<feature type="compositionally biased region" description="Low complexity" evidence="1">
    <location>
        <begin position="106"/>
        <end position="127"/>
    </location>
</feature>
<evidence type="ECO:0000313" key="4">
    <source>
        <dbReference type="Proteomes" id="UP000215694"/>
    </source>
</evidence>
<dbReference type="AlphaFoldDB" id="A0A371J1B4"/>
<dbReference type="OrthoDB" id="9993362at2"/>
<dbReference type="RefSeq" id="WP_094369164.1">
    <property type="nucleotide sequence ID" value="NZ_NOJY02000025.1"/>
</dbReference>